<dbReference type="SUPFAM" id="SSF56854">
    <property type="entry name" value="Bcl-2 inhibitors of programmed cell death"/>
    <property type="match status" value="1"/>
</dbReference>
<name>A0A665VQ91_ECHNA</name>
<dbReference type="GO" id="GO:2001236">
    <property type="term" value="P:regulation of extrinsic apoptotic signaling pathway"/>
    <property type="evidence" value="ECO:0007669"/>
    <property type="project" value="TreeGrafter"/>
</dbReference>
<dbReference type="Proteomes" id="UP000472264">
    <property type="component" value="Chromosome 23"/>
</dbReference>
<sequence length="294" mass="33139">MANGHIEIYDPISTQKDGDDTPTSDTASMDDTVELRILMAYATRKRSKKEPESPTEDTTLVPNGYTDANGTAPPQTPAACEKDVTQKRKKKRKVWKRLRGILACVKPETEADVLQNPDMLDDQYKRCIPFKDDKPEDEDKMDDVARRLMAIASEISFAPPDIEADSQEDDVERVIGLLLREAGDQLNEKELKDMSIARELFWNYSFFSRLISGLLTRMGLRSPNPDSPGPHASPKTQIAVMCEATSRLSGMNRMPSSRLLGYGARYLNEYYSSWVKEQGGYEAAFESDDEDDQH</sequence>
<dbReference type="InParanoid" id="A0A665VQ91"/>
<dbReference type="OMA" id="QIALTCE"/>
<reference evidence="4" key="3">
    <citation type="submission" date="2025-09" db="UniProtKB">
        <authorList>
            <consortium name="Ensembl"/>
        </authorList>
    </citation>
    <scope>IDENTIFICATION</scope>
</reference>
<dbReference type="InterPro" id="IPR036834">
    <property type="entry name" value="Bcl-2-like_sf"/>
</dbReference>
<accession>A0A665VQ91</accession>
<evidence type="ECO:0000256" key="2">
    <source>
        <dbReference type="ARBA" id="ARBA00022703"/>
    </source>
</evidence>
<dbReference type="OrthoDB" id="9948726at2759"/>
<dbReference type="AlphaFoldDB" id="A0A665VQ91"/>
<keyword evidence="1" id="KW-0597">Phosphoprotein</keyword>
<gene>
    <name evidence="4" type="primary">bcl2l14</name>
</gene>
<evidence type="ECO:0000256" key="3">
    <source>
        <dbReference type="SAM" id="MobiDB-lite"/>
    </source>
</evidence>
<feature type="region of interest" description="Disordered" evidence="3">
    <location>
        <begin position="1"/>
        <end position="86"/>
    </location>
</feature>
<reference evidence="4" key="2">
    <citation type="submission" date="2025-08" db="UniProtKB">
        <authorList>
            <consortium name="Ensembl"/>
        </authorList>
    </citation>
    <scope>IDENTIFICATION</scope>
</reference>
<proteinExistence type="predicted"/>
<feature type="compositionally biased region" description="Polar residues" evidence="3">
    <location>
        <begin position="56"/>
        <end position="73"/>
    </location>
</feature>
<dbReference type="GeneID" id="115036552"/>
<organism evidence="4 5">
    <name type="scientific">Echeneis naucrates</name>
    <name type="common">Live sharksucker</name>
    <dbReference type="NCBI Taxonomy" id="173247"/>
    <lineage>
        <taxon>Eukaryota</taxon>
        <taxon>Metazoa</taxon>
        <taxon>Chordata</taxon>
        <taxon>Craniata</taxon>
        <taxon>Vertebrata</taxon>
        <taxon>Euteleostomi</taxon>
        <taxon>Actinopterygii</taxon>
        <taxon>Neopterygii</taxon>
        <taxon>Teleostei</taxon>
        <taxon>Neoteleostei</taxon>
        <taxon>Acanthomorphata</taxon>
        <taxon>Carangaria</taxon>
        <taxon>Carangiformes</taxon>
        <taxon>Echeneidae</taxon>
        <taxon>Echeneis</taxon>
    </lineage>
</organism>
<evidence type="ECO:0000313" key="4">
    <source>
        <dbReference type="Ensembl" id="ENSENLP00000033875.1"/>
    </source>
</evidence>
<evidence type="ECO:0000256" key="1">
    <source>
        <dbReference type="ARBA" id="ARBA00022553"/>
    </source>
</evidence>
<dbReference type="PANTHER" id="PTHR14965:SF1">
    <property type="entry name" value="APOPTOSIS FACILITATOR BCL-2-LIKE PROTEIN 14"/>
    <property type="match status" value="1"/>
</dbReference>
<dbReference type="PANTHER" id="PTHR14965">
    <property type="entry name" value="SI:CH73-248E21.1"/>
    <property type="match status" value="1"/>
</dbReference>
<dbReference type="RefSeq" id="XP_029350622.1">
    <property type="nucleotide sequence ID" value="XM_029494762.1"/>
</dbReference>
<dbReference type="RefSeq" id="XP_029350621.1">
    <property type="nucleotide sequence ID" value="XM_029494761.1"/>
</dbReference>
<evidence type="ECO:0000313" key="5">
    <source>
        <dbReference type="Proteomes" id="UP000472264"/>
    </source>
</evidence>
<reference evidence="4" key="1">
    <citation type="submission" date="2021-04" db="EMBL/GenBank/DDBJ databases">
        <authorList>
            <consortium name="Wellcome Sanger Institute Data Sharing"/>
        </authorList>
    </citation>
    <scope>NUCLEOTIDE SEQUENCE [LARGE SCALE GENOMIC DNA]</scope>
</reference>
<keyword evidence="2" id="KW-0053">Apoptosis</keyword>
<dbReference type="Ensembl" id="ENSENLT00000034809.1">
    <property type="protein sequence ID" value="ENSENLP00000033875.1"/>
    <property type="gene ID" value="ENSENLG00000014874.1"/>
</dbReference>
<evidence type="ECO:0008006" key="6">
    <source>
        <dbReference type="Google" id="ProtNLM"/>
    </source>
</evidence>
<dbReference type="GO" id="GO:0006915">
    <property type="term" value="P:apoptotic process"/>
    <property type="evidence" value="ECO:0007669"/>
    <property type="project" value="UniProtKB-KW"/>
</dbReference>
<keyword evidence="5" id="KW-1185">Reference proteome</keyword>
<protein>
    <recommendedName>
        <fullName evidence="6">Apoptosis facilitator Bcl-2-like protein 14</fullName>
    </recommendedName>
</protein>